<evidence type="ECO:0000256" key="1">
    <source>
        <dbReference type="ARBA" id="ARBA00007261"/>
    </source>
</evidence>
<reference evidence="10" key="1">
    <citation type="submission" date="2016-01" db="EMBL/GenBank/DDBJ databases">
        <authorList>
            <person name="Mitreva M."/>
            <person name="Pepin K.H."/>
            <person name="Mihindukulasuriya K.A."/>
            <person name="Fulton R."/>
            <person name="Fronick C."/>
            <person name="O'Laughlin M."/>
            <person name="Miner T."/>
            <person name="Herter B."/>
            <person name="Rosa B.A."/>
            <person name="Cordes M."/>
            <person name="Tomlinson C."/>
            <person name="Wollam A."/>
            <person name="Palsikar V.B."/>
            <person name="Mardis E.R."/>
            <person name="Wilson R.K."/>
        </authorList>
    </citation>
    <scope>NUCLEOTIDE SEQUENCE [LARGE SCALE GENOMIC DNA]</scope>
    <source>
        <strain evidence="10">KA00683</strain>
    </source>
</reference>
<evidence type="ECO:0000256" key="2">
    <source>
        <dbReference type="ARBA" id="ARBA00022670"/>
    </source>
</evidence>
<dbReference type="GO" id="GO:0008237">
    <property type="term" value="F:metallopeptidase activity"/>
    <property type="evidence" value="ECO:0007669"/>
    <property type="project" value="UniProtKB-KW"/>
</dbReference>
<dbReference type="GO" id="GO:0006508">
    <property type="term" value="P:proteolysis"/>
    <property type="evidence" value="ECO:0007669"/>
    <property type="project" value="UniProtKB-KW"/>
</dbReference>
<evidence type="ECO:0000256" key="3">
    <source>
        <dbReference type="ARBA" id="ARBA00022801"/>
    </source>
</evidence>
<keyword evidence="4" id="KW-0862">Zinc</keyword>
<dbReference type="InterPro" id="IPR011249">
    <property type="entry name" value="Metalloenz_LuxS/M16"/>
</dbReference>
<dbReference type="Gene3D" id="3.30.830.10">
    <property type="entry name" value="Metalloenzyme, LuxS/M16 peptidase-like"/>
    <property type="match status" value="4"/>
</dbReference>
<dbReference type="GO" id="GO:0046872">
    <property type="term" value="F:metal ion binding"/>
    <property type="evidence" value="ECO:0007669"/>
    <property type="project" value="InterPro"/>
</dbReference>
<proteinExistence type="inferred from homology"/>
<accession>A0A134BDB4</accession>
<feature type="domain" description="Peptidase M16 C-terminal" evidence="8">
    <location>
        <begin position="216"/>
        <end position="400"/>
    </location>
</feature>
<evidence type="ECO:0000259" key="8">
    <source>
        <dbReference type="Pfam" id="PF05193"/>
    </source>
</evidence>
<keyword evidence="5" id="KW-0482">Metalloprotease</keyword>
<dbReference type="InterPro" id="IPR007863">
    <property type="entry name" value="Peptidase_M16_C"/>
</dbReference>
<dbReference type="OrthoDB" id="9811314at2"/>
<dbReference type="PANTHER" id="PTHR43690:SF17">
    <property type="entry name" value="PROTEIN YHJJ"/>
    <property type="match status" value="1"/>
</dbReference>
<comment type="caution">
    <text evidence="9">The sequence shown here is derived from an EMBL/GenBank/DDBJ whole genome shotgun (WGS) entry which is preliminary data.</text>
</comment>
<dbReference type="EMBL" id="LSDK01000021">
    <property type="protein sequence ID" value="KXB77943.1"/>
    <property type="molecule type" value="Genomic_DNA"/>
</dbReference>
<evidence type="ECO:0000256" key="4">
    <source>
        <dbReference type="ARBA" id="ARBA00022833"/>
    </source>
</evidence>
<dbReference type="Pfam" id="PF00675">
    <property type="entry name" value="Peptidase_M16"/>
    <property type="match status" value="1"/>
</dbReference>
<keyword evidence="6" id="KW-0732">Signal</keyword>
<gene>
    <name evidence="9" type="ORF">HMPREF3185_00284</name>
</gene>
<dbReference type="PANTHER" id="PTHR43690">
    <property type="entry name" value="NARDILYSIN"/>
    <property type="match status" value="1"/>
</dbReference>
<dbReference type="SUPFAM" id="SSF63411">
    <property type="entry name" value="LuxS/MPP-like metallohydrolase"/>
    <property type="match status" value="4"/>
</dbReference>
<evidence type="ECO:0000313" key="9">
    <source>
        <dbReference type="EMBL" id="KXB77943.1"/>
    </source>
</evidence>
<feature type="domain" description="Peptidase M16 C-terminal" evidence="8">
    <location>
        <begin position="699"/>
        <end position="881"/>
    </location>
</feature>
<name>A0A134BDB4_9PORP</name>
<dbReference type="AlphaFoldDB" id="A0A134BDB4"/>
<feature type="chain" id="PRO_5007462570" evidence="6">
    <location>
        <begin position="29"/>
        <end position="950"/>
    </location>
</feature>
<feature type="signal peptide" evidence="6">
    <location>
        <begin position="1"/>
        <end position="28"/>
    </location>
</feature>
<organism evidence="9 10">
    <name type="scientific">Porphyromonas somerae</name>
    <dbReference type="NCBI Taxonomy" id="322095"/>
    <lineage>
        <taxon>Bacteria</taxon>
        <taxon>Pseudomonadati</taxon>
        <taxon>Bacteroidota</taxon>
        <taxon>Bacteroidia</taxon>
        <taxon>Bacteroidales</taxon>
        <taxon>Porphyromonadaceae</taxon>
        <taxon>Porphyromonas</taxon>
    </lineage>
</organism>
<dbReference type="InterPro" id="IPR011765">
    <property type="entry name" value="Pept_M16_N"/>
</dbReference>
<evidence type="ECO:0000313" key="10">
    <source>
        <dbReference type="Proteomes" id="UP000070224"/>
    </source>
</evidence>
<protein>
    <submittedName>
        <fullName evidence="9">Peptidase M16 inactive domain protein</fullName>
    </submittedName>
</protein>
<dbReference type="Proteomes" id="UP000070224">
    <property type="component" value="Unassembled WGS sequence"/>
</dbReference>
<dbReference type="InterPro" id="IPR050626">
    <property type="entry name" value="Peptidase_M16"/>
</dbReference>
<keyword evidence="2" id="KW-0645">Protease</keyword>
<dbReference type="STRING" id="322095.HMPREF3185_00284"/>
<evidence type="ECO:0000256" key="5">
    <source>
        <dbReference type="ARBA" id="ARBA00023049"/>
    </source>
</evidence>
<comment type="similarity">
    <text evidence="1">Belongs to the peptidase M16 family.</text>
</comment>
<keyword evidence="10" id="KW-1185">Reference proteome</keyword>
<dbReference type="Pfam" id="PF05193">
    <property type="entry name" value="Peptidase_M16_C"/>
    <property type="match status" value="2"/>
</dbReference>
<dbReference type="RefSeq" id="WP_060934855.1">
    <property type="nucleotide sequence ID" value="NZ_KQ960414.1"/>
</dbReference>
<feature type="domain" description="Peptidase M16 N-terminal" evidence="7">
    <location>
        <begin position="60"/>
        <end position="190"/>
    </location>
</feature>
<evidence type="ECO:0000256" key="6">
    <source>
        <dbReference type="SAM" id="SignalP"/>
    </source>
</evidence>
<sequence length="950" mass="106513">MRLKKIILSLLSALFVGTTLGLPSAAQAQAPSEMPPLPIDTAVRIGKLPNGLTYFIRHNEEPKGRAEFYIAQKVGSMQEEDSQQGLAHFLEHIAFNGTKNFPGKGIINFLESIGASFGGNINAYTSFDKTVYTLMKIPVPRKSIIDSCILVLHDWSSFISLEDKEIDAERGVIEEEWRRSNSGDMRNMEKLLDFAFPGNKYGKRLPIGKMEIVRSFPYQVLRDYYKKWYRPDLQAVIIVGDVDVNYTEAQIKKIFADIPAPVNAAERVYIPVEDNDKPIVGIAADKEATQNSINISYKSDITPPNIRATLMGPLEDYIKSVVTSMIAQRFSDIVKKPNAPFVNASVDFGNYVVAKTKDAANFDATFKEGQWEPALKALVAEIVRLKKYGFTPGEYSRAKKDYLVSMKNFYNERDKRTSDAWANVYVDYFEDGGYLLDIPTHYQLIQGIAEQFPLEQINAMVQQLDLEKNVLVALTSVEKPSVKLPSIDELTQKYLDYTKQQVEAPKDEVSNEKLIDKLPMKGKIVKTEKNGQYGSTIWTLSNGAKVYIKKTDYKEDEILFKGRRDGGYYNFTKPSATELKVLNSLPTIGGLGKFDESALEKALSGRIASVSATVSNISDDVAGSTTKEDLETMLQLLYLNFTAVRTDKEAFQAWQERTISQIEASKANPLSFLGDSVTRYIFPNNPERYPLSVEEVKSVNYDRVLQLFRSRFANARGFEFYFVGNVDEAALRPLVEQYIASLPAQKVYTDKAHTNRVPVERLGTNKKEYSAPMETPMGIVIDGLSAPTTYSQQEGLTSAVLESILDQLYTKTIREDAGGAYSVGVLADVSRFPSPRTNVTVQFQTDPAKAVAMNELVFKGLEGIVKNGPSAEYFDKAVKNLKKAHGESLRKNSYWLGQLARFYGQGFDFVTNYDKLLDAVTPQSVQALAKKLYESKDRTEILFRSTEAKK</sequence>
<keyword evidence="3" id="KW-0378">Hydrolase</keyword>
<dbReference type="PATRIC" id="fig|322095.3.peg.282"/>
<evidence type="ECO:0000259" key="7">
    <source>
        <dbReference type="Pfam" id="PF00675"/>
    </source>
</evidence>